<reference evidence="3" key="1">
    <citation type="journal article" date="2019" name="Int. J. Syst. Evol. Microbiol.">
        <title>The Global Catalogue of Microorganisms (GCM) 10K type strain sequencing project: providing services to taxonomists for standard genome sequencing and annotation.</title>
        <authorList>
            <consortium name="The Broad Institute Genomics Platform"/>
            <consortium name="The Broad Institute Genome Sequencing Center for Infectious Disease"/>
            <person name="Wu L."/>
            <person name="Ma J."/>
        </authorList>
    </citation>
    <scope>NUCLEOTIDE SEQUENCE [LARGE SCALE GENOMIC DNA]</scope>
    <source>
        <strain evidence="3">KCTC 23984</strain>
    </source>
</reference>
<dbReference type="Pfam" id="PF00578">
    <property type="entry name" value="AhpC-TSA"/>
    <property type="match status" value="1"/>
</dbReference>
<sequence length="204" mass="22327">MEIFKLISLLSLFLFVGCADEAQKEITTIEPGATAPSFNLKNIDGQLVSPESYPDAKGFIVVFTANTCPIAKKYEDRLIALGKNYNFKGYPVIAINANTPGLLAGDGYEKMQKRAKTKGFTFPYLYDEGQKVTDQYGARVTPHVFLLKREGSGLKVVYTGAIDNDIENENPDKTLFVENAITSLEAGKQIEVASTKAIGCAVKR</sequence>
<evidence type="ECO:0000313" key="2">
    <source>
        <dbReference type="EMBL" id="MFD3003445.1"/>
    </source>
</evidence>
<protein>
    <submittedName>
        <fullName evidence="2">Thioredoxin family protein</fullName>
    </submittedName>
</protein>
<dbReference type="InterPro" id="IPR036249">
    <property type="entry name" value="Thioredoxin-like_sf"/>
</dbReference>
<dbReference type="CDD" id="cd02969">
    <property type="entry name" value="PRX_like1"/>
    <property type="match status" value="1"/>
</dbReference>
<keyword evidence="3" id="KW-1185">Reference proteome</keyword>
<dbReference type="SUPFAM" id="SSF52833">
    <property type="entry name" value="Thioredoxin-like"/>
    <property type="match status" value="1"/>
</dbReference>
<gene>
    <name evidence="2" type="ORF">ACFS7Z_24010</name>
</gene>
<dbReference type="InterPro" id="IPR000866">
    <property type="entry name" value="AhpC/TSA"/>
</dbReference>
<organism evidence="2 3">
    <name type="scientific">Pontibacter toksunensis</name>
    <dbReference type="NCBI Taxonomy" id="1332631"/>
    <lineage>
        <taxon>Bacteria</taxon>
        <taxon>Pseudomonadati</taxon>
        <taxon>Bacteroidota</taxon>
        <taxon>Cytophagia</taxon>
        <taxon>Cytophagales</taxon>
        <taxon>Hymenobacteraceae</taxon>
        <taxon>Pontibacter</taxon>
    </lineage>
</organism>
<dbReference type="PANTHER" id="PTHR43640:SF1">
    <property type="entry name" value="THIOREDOXIN-DEPENDENT PEROXIREDOXIN"/>
    <property type="match status" value="1"/>
</dbReference>
<dbReference type="EMBL" id="JBHUOX010000029">
    <property type="protein sequence ID" value="MFD3003445.1"/>
    <property type="molecule type" value="Genomic_DNA"/>
</dbReference>
<evidence type="ECO:0000259" key="1">
    <source>
        <dbReference type="PROSITE" id="PS51352"/>
    </source>
</evidence>
<dbReference type="Gene3D" id="3.40.30.10">
    <property type="entry name" value="Glutaredoxin"/>
    <property type="match status" value="1"/>
</dbReference>
<evidence type="ECO:0000313" key="3">
    <source>
        <dbReference type="Proteomes" id="UP001597641"/>
    </source>
</evidence>
<accession>A0ABW6C174</accession>
<feature type="domain" description="Thioredoxin" evidence="1">
    <location>
        <begin position="29"/>
        <end position="186"/>
    </location>
</feature>
<dbReference type="RefSeq" id="WP_377490851.1">
    <property type="nucleotide sequence ID" value="NZ_JBHUOX010000029.1"/>
</dbReference>
<dbReference type="InterPro" id="IPR013766">
    <property type="entry name" value="Thioredoxin_domain"/>
</dbReference>
<dbReference type="Proteomes" id="UP001597641">
    <property type="component" value="Unassembled WGS sequence"/>
</dbReference>
<dbReference type="PANTHER" id="PTHR43640">
    <property type="entry name" value="OS07G0260300 PROTEIN"/>
    <property type="match status" value="1"/>
</dbReference>
<name>A0ABW6C174_9BACT</name>
<dbReference type="InterPro" id="IPR047262">
    <property type="entry name" value="PRX-like1"/>
</dbReference>
<dbReference type="PROSITE" id="PS51352">
    <property type="entry name" value="THIOREDOXIN_2"/>
    <property type="match status" value="1"/>
</dbReference>
<comment type="caution">
    <text evidence="2">The sequence shown here is derived from an EMBL/GenBank/DDBJ whole genome shotgun (WGS) entry which is preliminary data.</text>
</comment>
<dbReference type="PROSITE" id="PS51257">
    <property type="entry name" value="PROKAR_LIPOPROTEIN"/>
    <property type="match status" value="1"/>
</dbReference>
<proteinExistence type="predicted"/>